<reference evidence="4 5" key="1">
    <citation type="submission" date="2024-04" db="EMBL/GenBank/DDBJ databases">
        <title>The reference genome of an endangered Asteraceae, Deinandra increscens subsp. villosa, native to the Central Coast of California.</title>
        <authorList>
            <person name="Guilliams M."/>
            <person name="Hasenstab-Lehman K."/>
            <person name="Meyer R."/>
            <person name="Mcevoy S."/>
        </authorList>
    </citation>
    <scope>NUCLEOTIDE SEQUENCE [LARGE SCALE GENOMIC DNA]</scope>
    <source>
        <tissue evidence="4">Leaf</tissue>
    </source>
</reference>
<dbReference type="InterPro" id="IPR045883">
    <property type="entry name" value="At4g13530-like"/>
</dbReference>
<dbReference type="PANTHER" id="PTHR33646:SF6">
    <property type="entry name" value="TRANSMEMBRANE PROTEIN"/>
    <property type="match status" value="1"/>
</dbReference>
<comment type="caution">
    <text evidence="4">The sequence shown here is derived from an EMBL/GenBank/DDBJ whole genome shotgun (WGS) entry which is preliminary data.</text>
</comment>
<keyword evidence="2" id="KW-0472">Membrane</keyword>
<feature type="compositionally biased region" description="Basic and acidic residues" evidence="1">
    <location>
        <begin position="117"/>
        <end position="131"/>
    </location>
</feature>
<dbReference type="Proteomes" id="UP001408789">
    <property type="component" value="Unassembled WGS sequence"/>
</dbReference>
<dbReference type="PANTHER" id="PTHR33646">
    <property type="entry name" value="GB|AAF00631.1"/>
    <property type="match status" value="1"/>
</dbReference>
<dbReference type="EMBL" id="JBCNJP010000013">
    <property type="protein sequence ID" value="KAK9069486.1"/>
    <property type="molecule type" value="Genomic_DNA"/>
</dbReference>
<feature type="region of interest" description="Disordered" evidence="1">
    <location>
        <begin position="111"/>
        <end position="131"/>
    </location>
</feature>
<accession>A0AAP0D7Y8</accession>
<keyword evidence="5" id="KW-1185">Reference proteome</keyword>
<organism evidence="4 5">
    <name type="scientific">Deinandra increscens subsp. villosa</name>
    <dbReference type="NCBI Taxonomy" id="3103831"/>
    <lineage>
        <taxon>Eukaryota</taxon>
        <taxon>Viridiplantae</taxon>
        <taxon>Streptophyta</taxon>
        <taxon>Embryophyta</taxon>
        <taxon>Tracheophyta</taxon>
        <taxon>Spermatophyta</taxon>
        <taxon>Magnoliopsida</taxon>
        <taxon>eudicotyledons</taxon>
        <taxon>Gunneridae</taxon>
        <taxon>Pentapetalae</taxon>
        <taxon>asterids</taxon>
        <taxon>campanulids</taxon>
        <taxon>Asterales</taxon>
        <taxon>Asteraceae</taxon>
        <taxon>Asteroideae</taxon>
        <taxon>Heliantheae alliance</taxon>
        <taxon>Madieae</taxon>
        <taxon>Madiinae</taxon>
        <taxon>Deinandra</taxon>
    </lineage>
</organism>
<keyword evidence="2" id="KW-0812">Transmembrane</keyword>
<evidence type="ECO:0000313" key="5">
    <source>
        <dbReference type="Proteomes" id="UP001408789"/>
    </source>
</evidence>
<gene>
    <name evidence="4" type="ORF">SSX86_011390</name>
</gene>
<evidence type="ECO:0000313" key="4">
    <source>
        <dbReference type="EMBL" id="KAK9069486.1"/>
    </source>
</evidence>
<evidence type="ECO:0000259" key="3">
    <source>
        <dbReference type="Pfam" id="PF20705"/>
    </source>
</evidence>
<sequence length="241" mass="27227">MDVEFHDWEVLDDFDSLPNTSYLDGIERDSEGVIRSDYFSLDSHNTYFATRLEDVTDQISVHSDNPSWIDPVSDTNYSKTKPIGEIWSTDGSDDGKYSEELGIVEVESLSDSGGIESKQDAYEKTGDDDSGGKENLKVAWWNLPFDLLKYCLFKASPVWTLSVAAAMMGVVILGRRLYKMKQKTRSLQHLKLTIDDDKKVSQVMSRVARLNEAFSVVKRVPVIRPPLPATRIAPWPVMALR</sequence>
<keyword evidence="2" id="KW-1133">Transmembrane helix</keyword>
<evidence type="ECO:0000256" key="1">
    <source>
        <dbReference type="SAM" id="MobiDB-lite"/>
    </source>
</evidence>
<proteinExistence type="predicted"/>
<dbReference type="AlphaFoldDB" id="A0AAP0D7Y8"/>
<dbReference type="InterPro" id="IPR049224">
    <property type="entry name" value="DUF6821"/>
</dbReference>
<dbReference type="Pfam" id="PF20705">
    <property type="entry name" value="DUF6821"/>
    <property type="match status" value="1"/>
</dbReference>
<feature type="domain" description="DUF6821" evidence="3">
    <location>
        <begin position="121"/>
        <end position="224"/>
    </location>
</feature>
<feature type="transmembrane region" description="Helical" evidence="2">
    <location>
        <begin position="158"/>
        <end position="178"/>
    </location>
</feature>
<evidence type="ECO:0000256" key="2">
    <source>
        <dbReference type="SAM" id="Phobius"/>
    </source>
</evidence>
<name>A0AAP0D7Y8_9ASTR</name>
<protein>
    <recommendedName>
        <fullName evidence="3">DUF6821 domain-containing protein</fullName>
    </recommendedName>
</protein>